<keyword evidence="7" id="KW-1185">Reference proteome</keyword>
<evidence type="ECO:0000256" key="1">
    <source>
        <dbReference type="ARBA" id="ARBA00022676"/>
    </source>
</evidence>
<evidence type="ECO:0000313" key="6">
    <source>
        <dbReference type="EMBL" id="KAH0897554.1"/>
    </source>
</evidence>
<dbReference type="PANTHER" id="PTHR33142:SF112">
    <property type="entry name" value="MACRO DOMAIN-CONTAINING PROTEIN"/>
    <property type="match status" value="1"/>
</dbReference>
<feature type="compositionally biased region" description="Polar residues" evidence="5">
    <location>
        <begin position="1"/>
        <end position="12"/>
    </location>
</feature>
<dbReference type="InterPro" id="IPR035902">
    <property type="entry name" value="Nuc_phospho_transferase"/>
</dbReference>
<dbReference type="PANTHER" id="PTHR33142">
    <property type="entry name" value="CYCLIN-DEPENDENT PROTEIN KINASE INHIBITOR SMR13"/>
    <property type="match status" value="1"/>
</dbReference>
<dbReference type="Gene3D" id="3.40.1030.10">
    <property type="entry name" value="Nucleoside phosphorylase/phosphoribosyltransferase catalytic domain"/>
    <property type="match status" value="1"/>
</dbReference>
<feature type="compositionally biased region" description="Basic and acidic residues" evidence="5">
    <location>
        <begin position="265"/>
        <end position="281"/>
    </location>
</feature>
<organism evidence="6 7">
    <name type="scientific">Brassica napus</name>
    <name type="common">Rape</name>
    <dbReference type="NCBI Taxonomy" id="3708"/>
    <lineage>
        <taxon>Eukaryota</taxon>
        <taxon>Viridiplantae</taxon>
        <taxon>Streptophyta</taxon>
        <taxon>Embryophyta</taxon>
        <taxon>Tracheophyta</taxon>
        <taxon>Spermatophyta</taxon>
        <taxon>Magnoliopsida</taxon>
        <taxon>eudicotyledons</taxon>
        <taxon>Gunneridae</taxon>
        <taxon>Pentapetalae</taxon>
        <taxon>rosids</taxon>
        <taxon>malvids</taxon>
        <taxon>Brassicales</taxon>
        <taxon>Brassicaceae</taxon>
        <taxon>Brassiceae</taxon>
        <taxon>Brassica</taxon>
    </lineage>
</organism>
<accession>A0ABQ8AYI7</accession>
<protein>
    <submittedName>
        <fullName evidence="6">Uncharacterized protein</fullName>
    </submittedName>
</protein>
<feature type="region of interest" description="Disordered" evidence="5">
    <location>
        <begin position="357"/>
        <end position="565"/>
    </location>
</feature>
<name>A0ABQ8AYI7_BRANA</name>
<evidence type="ECO:0000313" key="7">
    <source>
        <dbReference type="Proteomes" id="UP000824890"/>
    </source>
</evidence>
<comment type="caution">
    <text evidence="6">The sequence shown here is derived from an EMBL/GenBank/DDBJ whole genome shotgun (WGS) entry which is preliminary data.</text>
</comment>
<feature type="compositionally biased region" description="Basic and acidic residues" evidence="5">
    <location>
        <begin position="176"/>
        <end position="186"/>
    </location>
</feature>
<feature type="compositionally biased region" description="Pro residues" evidence="5">
    <location>
        <begin position="526"/>
        <end position="543"/>
    </location>
</feature>
<dbReference type="InterPro" id="IPR040389">
    <property type="entry name" value="SMR"/>
</dbReference>
<evidence type="ECO:0000256" key="3">
    <source>
        <dbReference type="ARBA" id="ARBA00023013"/>
    </source>
</evidence>
<sequence>MDFSSPMDSSGKTLKVKTPINKKLEKEGEEEDGFTTPKGAQFKIPPLLQCPPAPVRGGIQQKTTPRRLTSVNTSYVSHCWGQWLPTKEKEKELDIPLLNEKVSKHIEPDLAALRGEKGAAYDIIVLNAGIVDHLLGCEGAEDVTVAMERAKEAIDKNQAMDSPGKSLKGKSPINNKQEKEEKEEKFSMHSFIKKTRGNQAMDSPGKLFTLKNLVQAPINKKPEKEDGFPTPEGEPFSHGFSGKVVYSEGSGASSRERRRWTWRSPTKDHLTTSKVDPHEREGEEEDGFTTPKGVQFRILSHVDCPSAPPRGGIQQKAIEKRRKRSSPRRLTSNTVFFAMDSSGKTLKVKTPIYKKLEKEGEEEDGFTTPKGAQFKIPPLVECPPAPARGSIQQKTINKRRKISTPWRLTSPEKEEKEEEDGLNTRKRAQSSLPPEVECAPAPERGAMDSSGKPLKVTILVKAPINEKPDKKKREGEEEDGFTTKGSHGSSEKSLKVNIPVPAPINNKPEKEEDGFTTPKGLQSRNPPQPKTPPAPSKGKPPLPERGGIRQKTIQDLNTSFSKTHI</sequence>
<dbReference type="EMBL" id="JAGKQM010000012">
    <property type="protein sequence ID" value="KAH0897554.1"/>
    <property type="molecule type" value="Genomic_DNA"/>
</dbReference>
<keyword evidence="4" id="KW-0131">Cell cycle</keyword>
<dbReference type="Proteomes" id="UP000824890">
    <property type="component" value="Unassembled WGS sequence"/>
</dbReference>
<evidence type="ECO:0000256" key="4">
    <source>
        <dbReference type="ARBA" id="ARBA00023306"/>
    </source>
</evidence>
<gene>
    <name evidence="6" type="ORF">HID58_047122</name>
</gene>
<keyword evidence="3" id="KW-0649">Protein kinase inhibitor</keyword>
<keyword evidence="2" id="KW-0808">Transferase</keyword>
<feature type="compositionally biased region" description="Basic and acidic residues" evidence="5">
    <location>
        <begin position="464"/>
        <end position="475"/>
    </location>
</feature>
<reference evidence="6 7" key="1">
    <citation type="submission" date="2021-05" db="EMBL/GenBank/DDBJ databases">
        <title>Genome Assembly of Synthetic Allotetraploid Brassica napus Reveals Homoeologous Exchanges between Subgenomes.</title>
        <authorList>
            <person name="Davis J.T."/>
        </authorList>
    </citation>
    <scope>NUCLEOTIDE SEQUENCE [LARGE SCALE GENOMIC DNA]</scope>
    <source>
        <strain evidence="7">cv. Da-Ae</strain>
        <tissue evidence="6">Seedling</tissue>
    </source>
</reference>
<evidence type="ECO:0000256" key="2">
    <source>
        <dbReference type="ARBA" id="ARBA00022679"/>
    </source>
</evidence>
<feature type="compositionally biased region" description="Polar residues" evidence="5">
    <location>
        <begin position="551"/>
        <end position="565"/>
    </location>
</feature>
<feature type="region of interest" description="Disordered" evidence="5">
    <location>
        <begin position="154"/>
        <end position="186"/>
    </location>
</feature>
<proteinExistence type="predicted"/>
<evidence type="ECO:0000256" key="5">
    <source>
        <dbReference type="SAM" id="MobiDB-lite"/>
    </source>
</evidence>
<feature type="region of interest" description="Disordered" evidence="5">
    <location>
        <begin position="220"/>
        <end position="336"/>
    </location>
</feature>
<keyword evidence="1" id="KW-0328">Glycosyltransferase</keyword>
<feature type="region of interest" description="Disordered" evidence="5">
    <location>
        <begin position="1"/>
        <end position="41"/>
    </location>
</feature>